<keyword evidence="2" id="KW-0456">Lyase</keyword>
<dbReference type="PANTHER" id="PTHR43351:SF2">
    <property type="entry name" value="L(+)-TARTRATE DEHYDRATASE SUBUNIT BETA-RELATED"/>
    <property type="match status" value="1"/>
</dbReference>
<reference evidence="4 5" key="1">
    <citation type="journal article" date="1997" name="Nature">
        <title>The complete genome sequence of the hyperthermophilic, sulphate-reducing archaeon Archaeoglobus fulgidus.</title>
        <authorList>
            <person name="Klenk H.P."/>
            <person name="Clayton R.A."/>
            <person name="Tomb J."/>
            <person name="White O."/>
            <person name="Nelson K.E."/>
            <person name="Ketchum K.A."/>
            <person name="Dodson R.J."/>
            <person name="Gwinn M."/>
            <person name="Hickey E.K."/>
            <person name="Peterson J.D."/>
            <person name="Richardson D.L."/>
            <person name="Kerlavage A.R."/>
            <person name="Graham D.E."/>
            <person name="Kyrpides N.C."/>
            <person name="Fleischmann R.D."/>
            <person name="Quackenbush J."/>
            <person name="Lee N.H."/>
            <person name="Sutton G.G."/>
            <person name="Gill S."/>
            <person name="Kirkness E.F."/>
            <person name="Dougherty B.A."/>
            <person name="McKenney K."/>
            <person name="Adams M.D."/>
            <person name="Loftus B."/>
            <person name="Peterson S."/>
            <person name="Reich C.I."/>
            <person name="McNeil L.K."/>
            <person name="Badger J.H."/>
            <person name="Glodek A."/>
            <person name="Zhou L."/>
            <person name="Overbeek R."/>
            <person name="Gocayne J.D."/>
            <person name="Weidman J.F."/>
            <person name="McDonald L."/>
            <person name="Utterback T."/>
            <person name="Cotton M.D."/>
            <person name="Spriggs T."/>
            <person name="Artiach P."/>
            <person name="Kaine B.P."/>
            <person name="Sykes S.M."/>
            <person name="Sadow P.W."/>
            <person name="D'Andrea K.P."/>
            <person name="Bowman C."/>
            <person name="Fujii C."/>
            <person name="Garland S.A."/>
            <person name="Mason T.M."/>
            <person name="Olsen G.J."/>
            <person name="Fraser C.M."/>
            <person name="Smith H.O."/>
            <person name="Woese C.R."/>
            <person name="Venter J.C."/>
        </authorList>
    </citation>
    <scope>NUCLEOTIDE SEQUENCE [LARGE SCALE GENOMIC DNA]</scope>
    <source>
        <strain evidence="5">ATCC 49558 / DSM 4304 / JCM 9628 / NBRC 100126 / VC-16</strain>
    </source>
</reference>
<dbReference type="PDB" id="2ISB">
    <property type="method" value="X-ray"/>
    <property type="resolution" value="1.66 A"/>
    <property type="chains" value="A=1-180"/>
</dbReference>
<dbReference type="Proteomes" id="UP000002199">
    <property type="component" value="Chromosome"/>
</dbReference>
<reference evidence="6" key="2">
    <citation type="submission" date="2006-10" db="PDB data bank">
        <title>Crystal structure of Fumarase of FUM-1 (NP_069927.1) from Archaeoglobus Fulgidus at 1.66 A resolution.</title>
        <authorList>
            <consortium name="Joint Center for Structural Genomics (JCSG)"/>
        </authorList>
    </citation>
    <scope>X-RAY CRYSTALLOGRAPHY (1.66 ANGSTROMS)</scope>
</reference>
<dbReference type="GO" id="GO:0016836">
    <property type="term" value="F:hydro-lyase activity"/>
    <property type="evidence" value="ECO:0007669"/>
    <property type="project" value="InterPro"/>
</dbReference>
<dbReference type="KEGG" id="afu:AF_1098"/>
<comment type="similarity">
    <text evidence="1">Belongs to the class-I fumarase family.</text>
</comment>
<dbReference type="PDBsum" id="2ISB"/>
<dbReference type="SMR" id="O29167"/>
<dbReference type="PIR" id="A69387">
    <property type="entry name" value="A69387"/>
</dbReference>
<dbReference type="STRING" id="224325.AF_1098"/>
<dbReference type="PhylomeDB" id="O29167"/>
<evidence type="ECO:0007829" key="6">
    <source>
        <dbReference type="PDB" id="2ISB"/>
    </source>
</evidence>
<feature type="domain" description="Fe-S hydro-lyase tartrate dehydratase beta-type catalytic" evidence="3">
    <location>
        <begin position="5"/>
        <end position="179"/>
    </location>
</feature>
<dbReference type="HOGENOM" id="CLU_098588_0_0_2"/>
<evidence type="ECO:0000313" key="5">
    <source>
        <dbReference type="Proteomes" id="UP000002199"/>
    </source>
</evidence>
<dbReference type="SUPFAM" id="SSF117457">
    <property type="entry name" value="FumA C-terminal domain-like"/>
    <property type="match status" value="1"/>
</dbReference>
<evidence type="ECO:0000256" key="2">
    <source>
        <dbReference type="ARBA" id="ARBA00023239"/>
    </source>
</evidence>
<dbReference type="Gene3D" id="3.20.130.10">
    <property type="entry name" value="Fe-S hydro-lyase, tartrate dehydratase beta-type, catalytic domain"/>
    <property type="match status" value="1"/>
</dbReference>
<dbReference type="NCBIfam" id="NF004708">
    <property type="entry name" value="PRK06043.1"/>
    <property type="match status" value="1"/>
</dbReference>
<dbReference type="EvolutionaryTrace" id="O29167"/>
<dbReference type="PANTHER" id="PTHR43351">
    <property type="entry name" value="L(+)-TARTRATE DEHYDRATASE SUBUNIT BETA"/>
    <property type="match status" value="1"/>
</dbReference>
<dbReference type="EMBL" id="AE000782">
    <property type="protein sequence ID" value="AAB90148.1"/>
    <property type="molecule type" value="Genomic_DNA"/>
</dbReference>
<name>O29167_ARCFU</name>
<dbReference type="NCBIfam" id="TIGR00723">
    <property type="entry name" value="ttdB_fumA_fumB"/>
    <property type="match status" value="1"/>
</dbReference>
<dbReference type="eggNOG" id="arCOG04406">
    <property type="taxonomic scope" value="Archaea"/>
</dbReference>
<dbReference type="AlphaFoldDB" id="O29167"/>
<dbReference type="Pfam" id="PF05683">
    <property type="entry name" value="Fumerase_C"/>
    <property type="match status" value="1"/>
</dbReference>
<sequence length="180" mass="19926">MVMEYELRTPLVKDQILKLKVGDVVYITGEIFTARDEAHARALEWMEEGKELPFSFDKGVVYHCGPLVKKNDEWRVVSAGPTTSARMNPFTPKILEKVECMGIIGKGGMSEEVVEAMRGKAAYFAFTGGAGALAAMSIKKVKGVVWEDLGMPEAVWLLEVERFGPCIVAIDAHGNSLYRR</sequence>
<protein>
    <submittedName>
        <fullName evidence="4">Fumarase (Fum-1)</fullName>
    </submittedName>
</protein>
<gene>
    <name evidence="4" type="ordered locus">AF_1098</name>
</gene>
<dbReference type="InterPro" id="IPR004647">
    <property type="entry name" value="Fe-S_hydro-lyase_TtdB-typ_cat"/>
</dbReference>
<keyword evidence="6" id="KW-0002">3D-structure</keyword>
<evidence type="ECO:0000313" key="4">
    <source>
        <dbReference type="EMBL" id="AAB90148.1"/>
    </source>
</evidence>
<dbReference type="DNASU" id="1484320"/>
<dbReference type="EnsemblBacteria" id="AAB90148">
    <property type="protein sequence ID" value="AAB90148"/>
    <property type="gene ID" value="AF_1098"/>
</dbReference>
<proteinExistence type="evidence at protein level"/>
<accession>O29167</accession>
<evidence type="ECO:0000256" key="1">
    <source>
        <dbReference type="ARBA" id="ARBA00008876"/>
    </source>
</evidence>
<keyword evidence="5" id="KW-1185">Reference proteome</keyword>
<evidence type="ECO:0000259" key="3">
    <source>
        <dbReference type="Pfam" id="PF05683"/>
    </source>
</evidence>
<organism evidence="4 5">
    <name type="scientific">Archaeoglobus fulgidus (strain ATCC 49558 / DSM 4304 / JCM 9628 / NBRC 100126 / VC-16)</name>
    <dbReference type="NCBI Taxonomy" id="224325"/>
    <lineage>
        <taxon>Archaea</taxon>
        <taxon>Methanobacteriati</taxon>
        <taxon>Methanobacteriota</taxon>
        <taxon>Archaeoglobi</taxon>
        <taxon>Archaeoglobales</taxon>
        <taxon>Archaeoglobaceae</taxon>
        <taxon>Archaeoglobus</taxon>
    </lineage>
</organism>
<dbReference type="InterPro" id="IPR036660">
    <property type="entry name" value="Fe-S_hydroAse_TtdB_cat_sf"/>
</dbReference>
<dbReference type="PaxDb" id="224325-AF_1098"/>